<dbReference type="Pfam" id="PF17389">
    <property type="entry name" value="Bac_rhamnosid6H"/>
    <property type="match status" value="1"/>
</dbReference>
<protein>
    <recommendedName>
        <fullName evidence="2">alpha-L-rhamnosidase</fullName>
        <ecNumber evidence="2">3.2.1.40</ecNumber>
    </recommendedName>
</protein>
<evidence type="ECO:0000313" key="8">
    <source>
        <dbReference type="Proteomes" id="UP000186817"/>
    </source>
</evidence>
<dbReference type="Gene3D" id="1.50.10.10">
    <property type="match status" value="1"/>
</dbReference>
<dbReference type="PROSITE" id="PS00018">
    <property type="entry name" value="EF_HAND_1"/>
    <property type="match status" value="1"/>
</dbReference>
<keyword evidence="3" id="KW-0106">Calcium</keyword>
<dbReference type="InterPro" id="IPR036770">
    <property type="entry name" value="Ankyrin_rpt-contain_sf"/>
</dbReference>
<dbReference type="PROSITE" id="PS50088">
    <property type="entry name" value="ANK_REPEAT"/>
    <property type="match status" value="2"/>
</dbReference>
<accession>A0A1Q9CE28</accession>
<reference evidence="7 8" key="1">
    <citation type="submission" date="2016-02" db="EMBL/GenBank/DDBJ databases">
        <title>Genome analysis of coral dinoflagellate symbionts highlights evolutionary adaptations to a symbiotic lifestyle.</title>
        <authorList>
            <person name="Aranda M."/>
            <person name="Li Y."/>
            <person name="Liew Y.J."/>
            <person name="Baumgarten S."/>
            <person name="Simakov O."/>
            <person name="Wilson M."/>
            <person name="Piel J."/>
            <person name="Ashoor H."/>
            <person name="Bougouffa S."/>
            <person name="Bajic V.B."/>
            <person name="Ryu T."/>
            <person name="Ravasi T."/>
            <person name="Bayer T."/>
            <person name="Micklem G."/>
            <person name="Kim H."/>
            <person name="Bhak J."/>
            <person name="Lajeunesse T.C."/>
            <person name="Voolstra C.R."/>
        </authorList>
    </citation>
    <scope>NUCLEOTIDE SEQUENCE [LARGE SCALE GENOMIC DNA]</scope>
    <source>
        <strain evidence="7 8">CCMP2467</strain>
    </source>
</reference>
<dbReference type="InterPro" id="IPR012341">
    <property type="entry name" value="6hp_glycosidase-like_sf"/>
</dbReference>
<name>A0A1Q9CE28_SYMMI</name>
<dbReference type="SUPFAM" id="SSF47473">
    <property type="entry name" value="EF-hand"/>
    <property type="match status" value="1"/>
</dbReference>
<dbReference type="EMBL" id="LSRX01001313">
    <property type="protein sequence ID" value="OLP81087.1"/>
    <property type="molecule type" value="Genomic_DNA"/>
</dbReference>
<feature type="region of interest" description="Disordered" evidence="5">
    <location>
        <begin position="655"/>
        <end position="674"/>
    </location>
</feature>
<evidence type="ECO:0000256" key="2">
    <source>
        <dbReference type="ARBA" id="ARBA00012652"/>
    </source>
</evidence>
<dbReference type="Gene3D" id="1.10.238.10">
    <property type="entry name" value="EF-hand"/>
    <property type="match status" value="1"/>
</dbReference>
<comment type="catalytic activity">
    <reaction evidence="1">
        <text>Hydrolysis of terminal non-reducing alpha-L-rhamnose residues in alpha-L-rhamnosides.</text>
        <dbReference type="EC" id="3.2.1.40"/>
    </reaction>
</comment>
<dbReference type="GO" id="GO:0016636">
    <property type="term" value="F:oxidoreductase activity, acting on the CH-CH group of donors, iron-sulfur protein as acceptor"/>
    <property type="evidence" value="ECO:0007669"/>
    <property type="project" value="InterPro"/>
</dbReference>
<dbReference type="PANTHER" id="PTHR33307">
    <property type="entry name" value="ALPHA-RHAMNOSIDASE (EUROFUNG)"/>
    <property type="match status" value="1"/>
</dbReference>
<dbReference type="InterPro" id="IPR018247">
    <property type="entry name" value="EF_Hand_1_Ca_BS"/>
</dbReference>
<organism evidence="7 8">
    <name type="scientific">Symbiodinium microadriaticum</name>
    <name type="common">Dinoflagellate</name>
    <name type="synonym">Zooxanthella microadriatica</name>
    <dbReference type="NCBI Taxonomy" id="2951"/>
    <lineage>
        <taxon>Eukaryota</taxon>
        <taxon>Sar</taxon>
        <taxon>Alveolata</taxon>
        <taxon>Dinophyceae</taxon>
        <taxon>Suessiales</taxon>
        <taxon>Symbiodiniaceae</taxon>
        <taxon>Symbiodinium</taxon>
    </lineage>
</organism>
<dbReference type="SMART" id="SM00248">
    <property type="entry name" value="ANK"/>
    <property type="match status" value="3"/>
</dbReference>
<evidence type="ECO:0000256" key="1">
    <source>
        <dbReference type="ARBA" id="ARBA00001445"/>
    </source>
</evidence>
<evidence type="ECO:0000256" key="4">
    <source>
        <dbReference type="PROSITE-ProRule" id="PRU00023"/>
    </source>
</evidence>
<dbReference type="Pfam" id="PF00023">
    <property type="entry name" value="Ank"/>
    <property type="match status" value="1"/>
</dbReference>
<dbReference type="Proteomes" id="UP000186817">
    <property type="component" value="Unassembled WGS sequence"/>
</dbReference>
<dbReference type="SUPFAM" id="SSF48208">
    <property type="entry name" value="Six-hairpin glycosidases"/>
    <property type="match status" value="1"/>
</dbReference>
<dbReference type="InterPro" id="IPR011992">
    <property type="entry name" value="EF-hand-dom_pair"/>
</dbReference>
<dbReference type="GO" id="GO:0050897">
    <property type="term" value="F:cobalt ion binding"/>
    <property type="evidence" value="ECO:0007669"/>
    <property type="project" value="InterPro"/>
</dbReference>
<dbReference type="InterPro" id="IPR013737">
    <property type="entry name" value="Bac_rhamnosid_N"/>
</dbReference>
<dbReference type="InterPro" id="IPR016007">
    <property type="entry name" value="Alpha_rhamnosid"/>
</dbReference>
<feature type="compositionally biased region" description="Polar residues" evidence="5">
    <location>
        <begin position="659"/>
        <end position="668"/>
    </location>
</feature>
<dbReference type="Pfam" id="PF12796">
    <property type="entry name" value="Ank_2"/>
    <property type="match status" value="1"/>
</dbReference>
<dbReference type="Gene3D" id="2.60.420.10">
    <property type="entry name" value="Maltose phosphorylase, domain 3"/>
    <property type="match status" value="1"/>
</dbReference>
<evidence type="ECO:0000259" key="6">
    <source>
        <dbReference type="PROSITE" id="PS50222"/>
    </source>
</evidence>
<proteinExistence type="predicted"/>
<dbReference type="PANTHER" id="PTHR33307:SF6">
    <property type="entry name" value="ALPHA-RHAMNOSIDASE (EUROFUNG)-RELATED"/>
    <property type="match status" value="1"/>
</dbReference>
<dbReference type="Pfam" id="PF05996">
    <property type="entry name" value="Fe_bilin_red"/>
    <property type="match status" value="2"/>
</dbReference>
<feature type="region of interest" description="Disordered" evidence="5">
    <location>
        <begin position="556"/>
        <end position="590"/>
    </location>
</feature>
<dbReference type="InterPro" id="IPR008902">
    <property type="entry name" value="Rhamnosid_concanavalin"/>
</dbReference>
<dbReference type="GO" id="GO:0030596">
    <property type="term" value="F:alpha-L-rhamnosidase activity"/>
    <property type="evidence" value="ECO:0007669"/>
    <property type="project" value="UniProtKB-EC"/>
</dbReference>
<evidence type="ECO:0000313" key="7">
    <source>
        <dbReference type="EMBL" id="OLP81087.1"/>
    </source>
</evidence>
<sequence>MLAQPSGRFLVAALDQPLTSRSFFSSHWSAATASGRTSVSAAFHSVIPLVCSCCVCTSRFARAKRLRRRSQGGSEHSTKGFFDDWARWVEDDFVAKLDLVEESLPSEFARRIGTVPSSSKSVDGSPEAIIESRVWSGQAPDAPVRRVRYVSVDAGPQLQAFNAVVYPAPSHGLQPVLGVDVLSFNSHKRQLFGVDWAPMLPESGHIEERIAPFVRSIYDDFEAFRSAPGGKVYGESPEFFSPYMFFSRPEGPEAISAGSELWRVFTRYFDAQEKKEENRRERQSQLQWLMREVEIDWSQVVELMATEGLNPNIKEAGSGITSLHRAASAGQAEVLLWCIRTKAEVDGRTQLGRSALHYACECSRPRCVRLLLEHQADANLRTLSYLTPLHLACQANSTEVVSALLQDPKQVVDVDAEDTKRRSAEALSTNQQIHRLVRKYRAQLDERRKAQLVEQCLQRLFSFFDVNQDGMIHPEEWADSMTLLAEFFENHSDQSISMMFEEIDKDESGFIDWQEFKASYAELLQVINVPFRELMDTLSDVDRAILKEKLRLEREEDEASKALQAQEQEVAEFGEEEAEDSPTKQKDAPAVTVSAAGKAAVAMKRFRAPVVSPKAKAMSLRRVALRRHSDHQVAETAEEALALFAASQETAPLPVPTESLHSLQSNPNEADDGKENVLPTGPELGSTSLSALENVDAEYRAVLSDSPVVDEVCSAQAQERQDAYDAWHAERDPALKVFGKMFGEEWTEEFSGTVLFPGSRLVSSSRRSLADIAVMANMRWACTVLVLCSAFGRGHDGPRLSLERLQPHGGFAHPSSSPVRFTFAPIIGKRRGVVMQGFWLHVSRRGHEVFNRTFTTQLPVAEVQLLPGRYQWQVQWFSTDGEVSDPASSDVVVADSGGDVWTGIPWMGANDTNEYEAQFDLSGSQSDQVELLVTTLGFGYVHINGQDVSQDILSYAGWTRTDRRVLYRSYEVTKLLNGTAGGNLFVALGCGYRCDPKGRFPSYKDPAEGSQDTVPKVFRLQMRINGRLAFHTGTPGAWRRRQGPVTQDSVYDGEVYNPRAVGPWVPSESLPLTHGPPGAMVAASFPGVQVTRVDHPISITAPAPGVHVVDFGSNVAGVCQISVPQAATVTLKHGEVLQHTAMPLKKIDPSRVYFDNLRSAAANDTLILDGPIQNWRPRFTYHGFRYVEVYGFPGQLTAEFIERLVMNTALPDRVNVTLSDEVLQAIHMGSKGVQRSNLMQVPTDCPQRDERLGWMGDASLSAASLLAHWDYNHMVSAFLDSMVDEMGTDGSLPDVVPFQRFGGRPADLSWSAAFLENLWQLWHKDGDLKPAQKHWDSVKAHVSSLNATYTAAGNVTKLPQSYGDWCPPPRTPGGQATETPPAGFTSAVSMLRSVQQAADLGTALGGAAAKDVESMITWHKNMLGAFHEGYYNPVNKTYANGVMATYVLPLAIGAVPATELQAVSQGLLKYIADHGNTWTGGIITVRFLFDVLHDIGAAATALSMLQKKDYPSYGYMYFNAYEPANESMWEVPDAPNRGPGMNSRAHHMYSSVGHYLTARVAGISVSRGHHVEMVVGQLSQVNASVATDFGAVQFSWSRQPSLTVEVTVPVGILAYLFVPVADGTMRLRSFDGQPFGEGLRSVVAGSGKYRRFTVPSGAHTMAVEREAVSGEFIV</sequence>
<dbReference type="Gene3D" id="3.40.1500.20">
    <property type="match status" value="2"/>
</dbReference>
<dbReference type="PROSITE" id="PS50222">
    <property type="entry name" value="EF_HAND_2"/>
    <property type="match status" value="2"/>
</dbReference>
<dbReference type="SMART" id="SM00054">
    <property type="entry name" value="EFh"/>
    <property type="match status" value="2"/>
</dbReference>
<dbReference type="Gene3D" id="1.25.40.20">
    <property type="entry name" value="Ankyrin repeat-containing domain"/>
    <property type="match status" value="1"/>
</dbReference>
<comment type="caution">
    <text evidence="7">The sequence shown here is derived from an EMBL/GenBank/DDBJ whole genome shotgun (WGS) entry which is preliminary data.</text>
</comment>
<feature type="domain" description="EF-hand" evidence="6">
    <location>
        <begin position="491"/>
        <end position="526"/>
    </location>
</feature>
<keyword evidence="4" id="KW-0040">ANK repeat</keyword>
<dbReference type="OrthoDB" id="426354at2759"/>
<dbReference type="Pfam" id="PF05592">
    <property type="entry name" value="Bac_rhamnosid"/>
    <property type="match status" value="1"/>
</dbReference>
<dbReference type="PROSITE" id="PS50297">
    <property type="entry name" value="ANK_REP_REGION"/>
    <property type="match status" value="1"/>
</dbReference>
<feature type="domain" description="EF-hand" evidence="6">
    <location>
        <begin position="452"/>
        <end position="487"/>
    </location>
</feature>
<dbReference type="InterPro" id="IPR008928">
    <property type="entry name" value="6-hairpin_glycosidase_sf"/>
</dbReference>
<dbReference type="InterPro" id="IPR035396">
    <property type="entry name" value="Bac_rhamnosid6H"/>
</dbReference>
<dbReference type="InterPro" id="IPR002110">
    <property type="entry name" value="Ankyrin_rpt"/>
</dbReference>
<dbReference type="SUPFAM" id="SSF48403">
    <property type="entry name" value="Ankyrin repeat"/>
    <property type="match status" value="1"/>
</dbReference>
<dbReference type="InterPro" id="IPR002048">
    <property type="entry name" value="EF_hand_dom"/>
</dbReference>
<feature type="repeat" description="ANK" evidence="4">
    <location>
        <begin position="318"/>
        <end position="350"/>
    </location>
</feature>
<keyword evidence="8" id="KW-1185">Reference proteome</keyword>
<dbReference type="CDD" id="cd00051">
    <property type="entry name" value="EFh"/>
    <property type="match status" value="1"/>
</dbReference>
<dbReference type="InterPro" id="IPR009249">
    <property type="entry name" value="Ferredoxin-dep_bilin_Rdtase"/>
</dbReference>
<feature type="repeat" description="ANK" evidence="4">
    <location>
        <begin position="351"/>
        <end position="383"/>
    </location>
</feature>
<evidence type="ECO:0000256" key="3">
    <source>
        <dbReference type="ARBA" id="ARBA00022837"/>
    </source>
</evidence>
<dbReference type="Pfam" id="PF13499">
    <property type="entry name" value="EF-hand_7"/>
    <property type="match status" value="1"/>
</dbReference>
<dbReference type="GO" id="GO:0005975">
    <property type="term" value="P:carbohydrate metabolic process"/>
    <property type="evidence" value="ECO:0007669"/>
    <property type="project" value="InterPro"/>
</dbReference>
<gene>
    <name evidence="7" type="primary">pebA</name>
    <name evidence="7" type="ORF">AK812_SmicGene38418</name>
</gene>
<dbReference type="Gene3D" id="2.60.120.260">
    <property type="entry name" value="Galactose-binding domain-like"/>
    <property type="match status" value="2"/>
</dbReference>
<evidence type="ECO:0000256" key="5">
    <source>
        <dbReference type="SAM" id="MobiDB-lite"/>
    </source>
</evidence>
<feature type="compositionally biased region" description="Acidic residues" evidence="5">
    <location>
        <begin position="569"/>
        <end position="580"/>
    </location>
</feature>
<dbReference type="GO" id="GO:0010024">
    <property type="term" value="P:phytochromobilin biosynthetic process"/>
    <property type="evidence" value="ECO:0007669"/>
    <property type="project" value="InterPro"/>
</dbReference>
<dbReference type="Pfam" id="PF08531">
    <property type="entry name" value="Bac_rhamnosid_N"/>
    <property type="match status" value="1"/>
</dbReference>
<dbReference type="EC" id="3.2.1.40" evidence="2"/>
<dbReference type="GO" id="GO:0005509">
    <property type="term" value="F:calcium ion binding"/>
    <property type="evidence" value="ECO:0007669"/>
    <property type="project" value="InterPro"/>
</dbReference>